<dbReference type="STRING" id="32507.ENSNBRP00000001050"/>
<dbReference type="PROSITE" id="PS50994">
    <property type="entry name" value="INTEGRASE"/>
    <property type="match status" value="1"/>
</dbReference>
<dbReference type="GeneTree" id="ENSGT00490000044642"/>
<dbReference type="Bgee" id="ENSNBRG00000000905">
    <property type="expression patterns" value="Expressed in testis and 1 other cell type or tissue"/>
</dbReference>
<organism evidence="3 4">
    <name type="scientific">Neolamprologus brichardi</name>
    <name type="common">Fairy cichlid</name>
    <name type="synonym">Lamprologus brichardi</name>
    <dbReference type="NCBI Taxonomy" id="32507"/>
    <lineage>
        <taxon>Eukaryota</taxon>
        <taxon>Metazoa</taxon>
        <taxon>Chordata</taxon>
        <taxon>Craniata</taxon>
        <taxon>Vertebrata</taxon>
        <taxon>Euteleostomi</taxon>
        <taxon>Actinopterygii</taxon>
        <taxon>Neopterygii</taxon>
        <taxon>Teleostei</taxon>
        <taxon>Neoteleostei</taxon>
        <taxon>Acanthomorphata</taxon>
        <taxon>Ovalentaria</taxon>
        <taxon>Cichlomorphae</taxon>
        <taxon>Cichliformes</taxon>
        <taxon>Cichlidae</taxon>
        <taxon>African cichlids</taxon>
        <taxon>Pseudocrenilabrinae</taxon>
        <taxon>Lamprologini</taxon>
        <taxon>Neolamprologus</taxon>
    </lineage>
</organism>
<dbReference type="InterPro" id="IPR012337">
    <property type="entry name" value="RNaseH-like_sf"/>
</dbReference>
<evidence type="ECO:0000313" key="4">
    <source>
        <dbReference type="Proteomes" id="UP000261580"/>
    </source>
</evidence>
<dbReference type="InterPro" id="IPR036397">
    <property type="entry name" value="RNaseH_sf"/>
</dbReference>
<sequence length="359" mass="41073">NSDIENKVKSCSICNSLKPHQQKQPLKLHQIPDLPLSITATDIFEWDNRHYLVLVDSYSGWFEIDKLENLTSASVINKLKHHFSVHGIPQKLYSDNGTQFTSQTFHEFATHWEFIHVTSSPEFPQSNGLSERAVRSAKRLLETSKRDGTDFYLNLLHLRNTPRDNILGSPAQRLLSRRTRSTLPVCKKLLTPTAKVTTTIKTQLTKKRKTQKQHYDKSSKLLSPLTPNEVVRLQTQRGHDKIGVVSKVCAEPRSYVVESGGKEYRRNRQHLLPVSEPQPEKLATTPDELDTSRRADETEPNKTQTNKHETIQVQLDPPQHGTKQSEQVITPTQCQVRSDDNLYRTRSGRVSKPNSKYVD</sequence>
<dbReference type="PANTHER" id="PTHR37984:SF8">
    <property type="entry name" value="CCHC-TYPE DOMAIN-CONTAINING PROTEIN"/>
    <property type="match status" value="1"/>
</dbReference>
<dbReference type="GO" id="GO:0003676">
    <property type="term" value="F:nucleic acid binding"/>
    <property type="evidence" value="ECO:0007669"/>
    <property type="project" value="InterPro"/>
</dbReference>
<dbReference type="PANTHER" id="PTHR37984">
    <property type="entry name" value="PROTEIN CBG26694"/>
    <property type="match status" value="1"/>
</dbReference>
<accession>A0A3Q4FZJ5</accession>
<feature type="domain" description="Integrase catalytic" evidence="2">
    <location>
        <begin position="31"/>
        <end position="200"/>
    </location>
</feature>
<evidence type="ECO:0000259" key="2">
    <source>
        <dbReference type="PROSITE" id="PS50994"/>
    </source>
</evidence>
<protein>
    <recommendedName>
        <fullName evidence="2">Integrase catalytic domain-containing protein</fullName>
    </recommendedName>
</protein>
<dbReference type="Ensembl" id="ENSNBRT00000001102.1">
    <property type="protein sequence ID" value="ENSNBRP00000001050.1"/>
    <property type="gene ID" value="ENSNBRG00000000905.1"/>
</dbReference>
<feature type="compositionally biased region" description="Basic and acidic residues" evidence="1">
    <location>
        <begin position="290"/>
        <end position="310"/>
    </location>
</feature>
<reference evidence="3" key="1">
    <citation type="submission" date="2025-08" db="UniProtKB">
        <authorList>
            <consortium name="Ensembl"/>
        </authorList>
    </citation>
    <scope>IDENTIFICATION</scope>
</reference>
<keyword evidence="4" id="KW-1185">Reference proteome</keyword>
<evidence type="ECO:0000313" key="3">
    <source>
        <dbReference type="Ensembl" id="ENSNBRP00000001050.1"/>
    </source>
</evidence>
<dbReference type="Pfam" id="PF00665">
    <property type="entry name" value="rve"/>
    <property type="match status" value="1"/>
</dbReference>
<dbReference type="InterPro" id="IPR050951">
    <property type="entry name" value="Retrovirus_Pol_polyprotein"/>
</dbReference>
<dbReference type="FunFam" id="3.30.420.10:FF:000063">
    <property type="entry name" value="Retrovirus-related Pol polyprotein from transposon 297-like Protein"/>
    <property type="match status" value="1"/>
</dbReference>
<name>A0A3Q4FZJ5_NEOBR</name>
<proteinExistence type="predicted"/>
<dbReference type="Proteomes" id="UP000261580">
    <property type="component" value="Unassembled WGS sequence"/>
</dbReference>
<feature type="compositionally biased region" description="Polar residues" evidence="1">
    <location>
        <begin position="321"/>
        <end position="336"/>
    </location>
</feature>
<reference evidence="3" key="2">
    <citation type="submission" date="2025-09" db="UniProtKB">
        <authorList>
            <consortium name="Ensembl"/>
        </authorList>
    </citation>
    <scope>IDENTIFICATION</scope>
</reference>
<dbReference type="OMA" id="ATHWEFI"/>
<dbReference type="SUPFAM" id="SSF53098">
    <property type="entry name" value="Ribonuclease H-like"/>
    <property type="match status" value="1"/>
</dbReference>
<evidence type="ECO:0000256" key="1">
    <source>
        <dbReference type="SAM" id="MobiDB-lite"/>
    </source>
</evidence>
<dbReference type="InterPro" id="IPR001584">
    <property type="entry name" value="Integrase_cat-core"/>
</dbReference>
<dbReference type="AlphaFoldDB" id="A0A3Q4FZJ5"/>
<dbReference type="GO" id="GO:0015074">
    <property type="term" value="P:DNA integration"/>
    <property type="evidence" value="ECO:0007669"/>
    <property type="project" value="InterPro"/>
</dbReference>
<dbReference type="Gene3D" id="3.30.420.10">
    <property type="entry name" value="Ribonuclease H-like superfamily/Ribonuclease H"/>
    <property type="match status" value="1"/>
</dbReference>
<feature type="region of interest" description="Disordered" evidence="1">
    <location>
        <begin position="260"/>
        <end position="359"/>
    </location>
</feature>